<proteinExistence type="predicted"/>
<evidence type="ECO:0000256" key="1">
    <source>
        <dbReference type="ARBA" id="ARBA00004651"/>
    </source>
</evidence>
<feature type="transmembrane region" description="Helical" evidence="6">
    <location>
        <begin position="79"/>
        <end position="97"/>
    </location>
</feature>
<gene>
    <name evidence="7" type="ORF">DU80_19865</name>
</gene>
<feature type="transmembrane region" description="Helical" evidence="6">
    <location>
        <begin position="48"/>
        <end position="67"/>
    </location>
</feature>
<reference evidence="7 8" key="1">
    <citation type="journal article" date="2015" name="ISME J.">
        <title>Genomic and phenotypic differentiation among Methanosarcina mazei populations from Columbia River sediment.</title>
        <authorList>
            <person name="Youngblut N.D."/>
            <person name="Wirth J.S."/>
            <person name="Henriksen J.R."/>
            <person name="Smith M."/>
            <person name="Simon H."/>
            <person name="Metcalf W.W."/>
            <person name="Whitaker R.J."/>
        </authorList>
    </citation>
    <scope>NUCLEOTIDE SEQUENCE [LARGE SCALE GENOMIC DNA]</scope>
    <source>
        <strain evidence="7 8">1.H.M.2.1</strain>
    </source>
</reference>
<dbReference type="EMBL" id="JJQU01000141">
    <property type="protein sequence ID" value="KKH84523.1"/>
    <property type="molecule type" value="Genomic_DNA"/>
</dbReference>
<dbReference type="PANTHER" id="PTHR30250:SF11">
    <property type="entry name" value="O-ANTIGEN TRANSPORTER-RELATED"/>
    <property type="match status" value="1"/>
</dbReference>
<accession>A0A0F8RAT4</accession>
<feature type="transmembrane region" description="Helical" evidence="6">
    <location>
        <begin position="103"/>
        <end position="123"/>
    </location>
</feature>
<evidence type="ECO:0000256" key="6">
    <source>
        <dbReference type="SAM" id="Phobius"/>
    </source>
</evidence>
<dbReference type="PATRIC" id="fig|2209.56.peg.4310"/>
<evidence type="ECO:0000256" key="4">
    <source>
        <dbReference type="ARBA" id="ARBA00022989"/>
    </source>
</evidence>
<comment type="subcellular location">
    <subcellularLocation>
        <location evidence="1">Cell membrane</location>
        <topology evidence="1">Multi-pass membrane protein</topology>
    </subcellularLocation>
</comment>
<evidence type="ECO:0000313" key="7">
    <source>
        <dbReference type="EMBL" id="KKH84523.1"/>
    </source>
</evidence>
<dbReference type="PANTHER" id="PTHR30250">
    <property type="entry name" value="PST FAMILY PREDICTED COLANIC ACID TRANSPORTER"/>
    <property type="match status" value="1"/>
</dbReference>
<dbReference type="AlphaFoldDB" id="A0A0F8RAT4"/>
<evidence type="ECO:0000256" key="2">
    <source>
        <dbReference type="ARBA" id="ARBA00022475"/>
    </source>
</evidence>
<keyword evidence="3 6" id="KW-0812">Transmembrane</keyword>
<evidence type="ECO:0000313" key="8">
    <source>
        <dbReference type="Proteomes" id="UP000034152"/>
    </source>
</evidence>
<keyword evidence="2" id="KW-1003">Cell membrane</keyword>
<comment type="caution">
    <text evidence="7">The sequence shown here is derived from an EMBL/GenBank/DDBJ whole genome shotgun (WGS) entry which is preliminary data.</text>
</comment>
<dbReference type="RefSeq" id="WP_048048251.1">
    <property type="nucleotide sequence ID" value="NZ_JJQU01000141.1"/>
</dbReference>
<protein>
    <submittedName>
        <fullName evidence="7">Uncharacterized protein</fullName>
    </submittedName>
</protein>
<evidence type="ECO:0000256" key="3">
    <source>
        <dbReference type="ARBA" id="ARBA00022692"/>
    </source>
</evidence>
<dbReference type="InterPro" id="IPR050833">
    <property type="entry name" value="Poly_Biosynth_Transport"/>
</dbReference>
<dbReference type="GO" id="GO:0005886">
    <property type="term" value="C:plasma membrane"/>
    <property type="evidence" value="ECO:0007669"/>
    <property type="project" value="UniProtKB-SubCell"/>
</dbReference>
<feature type="transmembrane region" description="Helical" evidence="6">
    <location>
        <begin position="20"/>
        <end position="42"/>
    </location>
</feature>
<sequence length="139" mass="15811">MFVNTLLSSTYISSGNQKIIAKVSAFAALFNVGLNLILIPLFASVGAALATVATEFIVMIFGIYWITKNILHRYLFNEIFFPLIAAFLLVIYLLFFGTYINLLLLYSLSIFIFLGILHVTGWLNSEDKQLFRKVILYKR</sequence>
<name>A0A0F8RAT4_METMZ</name>
<keyword evidence="5 6" id="KW-0472">Membrane</keyword>
<organism evidence="7 8">
    <name type="scientific">Methanosarcina mazei</name>
    <name type="common">Methanosarcina frisia</name>
    <dbReference type="NCBI Taxonomy" id="2209"/>
    <lineage>
        <taxon>Archaea</taxon>
        <taxon>Methanobacteriati</taxon>
        <taxon>Methanobacteriota</taxon>
        <taxon>Stenosarchaea group</taxon>
        <taxon>Methanomicrobia</taxon>
        <taxon>Methanosarcinales</taxon>
        <taxon>Methanosarcinaceae</taxon>
        <taxon>Methanosarcina</taxon>
    </lineage>
</organism>
<evidence type="ECO:0000256" key="5">
    <source>
        <dbReference type="ARBA" id="ARBA00023136"/>
    </source>
</evidence>
<keyword evidence="4 6" id="KW-1133">Transmembrane helix</keyword>
<dbReference type="Proteomes" id="UP000034152">
    <property type="component" value="Unassembled WGS sequence"/>
</dbReference>